<dbReference type="PRINTS" id="PR01161">
    <property type="entry name" value="TUBULIN"/>
</dbReference>
<feature type="compositionally biased region" description="Low complexity" evidence="5">
    <location>
        <begin position="63"/>
        <end position="76"/>
    </location>
</feature>
<dbReference type="Gene3D" id="3.40.50.1440">
    <property type="entry name" value="Tubulin/FtsZ, GTPase domain"/>
    <property type="match status" value="1"/>
</dbReference>
<evidence type="ECO:0000256" key="3">
    <source>
        <dbReference type="ARBA" id="ARBA00022741"/>
    </source>
</evidence>
<evidence type="ECO:0000256" key="1">
    <source>
        <dbReference type="ARBA" id="ARBA00009636"/>
    </source>
</evidence>
<keyword evidence="7" id="KW-1185">Reference proteome</keyword>
<evidence type="ECO:0000313" key="6">
    <source>
        <dbReference type="EnsemblMetazoa" id="GBRI008670-PA"/>
    </source>
</evidence>
<dbReference type="Proteomes" id="UP000091820">
    <property type="component" value="Unassembled WGS sequence"/>
</dbReference>
<dbReference type="AlphaFoldDB" id="A0A1A9W789"/>
<accession>A0A1A9W789</accession>
<dbReference type="EnsemblMetazoa" id="GBRI008670-RA">
    <property type="protein sequence ID" value="GBRI008670-PA"/>
    <property type="gene ID" value="GBRI008670"/>
</dbReference>
<dbReference type="VEuPathDB" id="VectorBase:GBRI008670"/>
<dbReference type="GO" id="GO:0005874">
    <property type="term" value="C:microtubule"/>
    <property type="evidence" value="ECO:0007669"/>
    <property type="project" value="UniProtKB-KW"/>
</dbReference>
<evidence type="ECO:0000256" key="2">
    <source>
        <dbReference type="ARBA" id="ARBA00022701"/>
    </source>
</evidence>
<dbReference type="GO" id="GO:0007017">
    <property type="term" value="P:microtubule-based process"/>
    <property type="evidence" value="ECO:0007669"/>
    <property type="project" value="InterPro"/>
</dbReference>
<reference evidence="7" key="1">
    <citation type="submission" date="2014-03" db="EMBL/GenBank/DDBJ databases">
        <authorList>
            <person name="Aksoy S."/>
            <person name="Warren W."/>
            <person name="Wilson R.K."/>
        </authorList>
    </citation>
    <scope>NUCLEOTIDE SEQUENCE [LARGE SCALE GENOMIC DNA]</scope>
    <source>
        <strain evidence="7">IAEA</strain>
    </source>
</reference>
<keyword evidence="3" id="KW-0547">Nucleotide-binding</keyword>
<sequence>MAYFSIQVTDALDAPYNATLSVNQLVENTDEAYCIDNDALTYLGLEPPIETVQSSVDEFTEISSPSSSGRSRSFKS</sequence>
<evidence type="ECO:0000256" key="5">
    <source>
        <dbReference type="SAM" id="MobiDB-lite"/>
    </source>
</evidence>
<evidence type="ECO:0000256" key="4">
    <source>
        <dbReference type="ARBA" id="ARBA00023134"/>
    </source>
</evidence>
<dbReference type="SUPFAM" id="SSF52490">
    <property type="entry name" value="Tubulin nucleotide-binding domain-like"/>
    <property type="match status" value="1"/>
</dbReference>
<reference evidence="6" key="2">
    <citation type="submission" date="2020-05" db="UniProtKB">
        <authorList>
            <consortium name="EnsemblMetazoa"/>
        </authorList>
    </citation>
    <scope>IDENTIFICATION</scope>
    <source>
        <strain evidence="6">IAEA</strain>
    </source>
</reference>
<dbReference type="InterPro" id="IPR036525">
    <property type="entry name" value="Tubulin/FtsZ_GTPase_sf"/>
</dbReference>
<feature type="region of interest" description="Disordered" evidence="5">
    <location>
        <begin position="56"/>
        <end position="76"/>
    </location>
</feature>
<proteinExistence type="inferred from homology"/>
<dbReference type="InterPro" id="IPR000217">
    <property type="entry name" value="Tubulin"/>
</dbReference>
<keyword evidence="4" id="KW-0342">GTP-binding</keyword>
<comment type="similarity">
    <text evidence="1">Belongs to the tubulin family.</text>
</comment>
<protein>
    <submittedName>
        <fullName evidence="6">Uncharacterized protein</fullName>
    </submittedName>
</protein>
<dbReference type="STRING" id="37001.A0A1A9W789"/>
<keyword evidence="2" id="KW-0493">Microtubule</keyword>
<dbReference type="GO" id="GO:0005525">
    <property type="term" value="F:GTP binding"/>
    <property type="evidence" value="ECO:0007669"/>
    <property type="project" value="UniProtKB-KW"/>
</dbReference>
<organism evidence="6 7">
    <name type="scientific">Glossina brevipalpis</name>
    <dbReference type="NCBI Taxonomy" id="37001"/>
    <lineage>
        <taxon>Eukaryota</taxon>
        <taxon>Metazoa</taxon>
        <taxon>Ecdysozoa</taxon>
        <taxon>Arthropoda</taxon>
        <taxon>Hexapoda</taxon>
        <taxon>Insecta</taxon>
        <taxon>Pterygota</taxon>
        <taxon>Neoptera</taxon>
        <taxon>Endopterygota</taxon>
        <taxon>Diptera</taxon>
        <taxon>Brachycera</taxon>
        <taxon>Muscomorpha</taxon>
        <taxon>Hippoboscoidea</taxon>
        <taxon>Glossinidae</taxon>
        <taxon>Glossina</taxon>
    </lineage>
</organism>
<evidence type="ECO:0000313" key="7">
    <source>
        <dbReference type="Proteomes" id="UP000091820"/>
    </source>
</evidence>
<name>A0A1A9W789_9MUSC</name>